<sequence length="127" mass="14541">MHHALANTLLTSASRLSSSEWSCNVCHRIFATEYHGLPRARAWLVLLWIGIRLVRRSRYETSLIASSRCCRGKTLGGPLDSDTFEREAHKEIAELKARSRIRQLEAEQRRLQQNQPTPAEDMTAKPE</sequence>
<reference evidence="1" key="1">
    <citation type="submission" date="2019-10" db="EMBL/GenBank/DDBJ databases">
        <authorList>
            <consortium name="DOE Joint Genome Institute"/>
            <person name="Kuo A."/>
            <person name="Miyauchi S."/>
            <person name="Kiss E."/>
            <person name="Drula E."/>
            <person name="Kohler A."/>
            <person name="Sanchez-Garcia M."/>
            <person name="Andreopoulos B."/>
            <person name="Barry K.W."/>
            <person name="Bonito G."/>
            <person name="Buee M."/>
            <person name="Carver A."/>
            <person name="Chen C."/>
            <person name="Cichocki N."/>
            <person name="Clum A."/>
            <person name="Culley D."/>
            <person name="Crous P.W."/>
            <person name="Fauchery L."/>
            <person name="Girlanda M."/>
            <person name="Hayes R."/>
            <person name="Keri Z."/>
            <person name="Labutti K."/>
            <person name="Lipzen A."/>
            <person name="Lombard V."/>
            <person name="Magnuson J."/>
            <person name="Maillard F."/>
            <person name="Morin E."/>
            <person name="Murat C."/>
            <person name="Nolan M."/>
            <person name="Ohm R."/>
            <person name="Pangilinan J."/>
            <person name="Pereira M."/>
            <person name="Perotto S."/>
            <person name="Peter M."/>
            <person name="Riley R."/>
            <person name="Sitrit Y."/>
            <person name="Stielow B."/>
            <person name="Szollosi G."/>
            <person name="Zifcakova L."/>
            <person name="Stursova M."/>
            <person name="Spatafora J.W."/>
            <person name="Tedersoo L."/>
            <person name="Vaario L.-M."/>
            <person name="Yamada A."/>
            <person name="Yan M."/>
            <person name="Wang P."/>
            <person name="Xu J."/>
            <person name="Bruns T."/>
            <person name="Baldrian P."/>
            <person name="Vilgalys R."/>
            <person name="Henrissat B."/>
            <person name="Grigoriev I.V."/>
            <person name="Hibbett D."/>
            <person name="Nagy L.G."/>
            <person name="Martin F.M."/>
        </authorList>
    </citation>
    <scope>NUCLEOTIDE SEQUENCE</scope>
    <source>
        <strain evidence="1">P2</strain>
    </source>
</reference>
<dbReference type="EMBL" id="MU117962">
    <property type="protein sequence ID" value="KAF9653783.1"/>
    <property type="molecule type" value="Genomic_DNA"/>
</dbReference>
<keyword evidence="2" id="KW-1185">Reference proteome</keyword>
<evidence type="ECO:0000313" key="1">
    <source>
        <dbReference type="EMBL" id="KAF9653783.1"/>
    </source>
</evidence>
<protein>
    <submittedName>
        <fullName evidence="1">Uncharacterized protein</fullName>
    </submittedName>
</protein>
<organism evidence="1 2">
    <name type="scientific">Thelephora ganbajun</name>
    <name type="common">Ganba fungus</name>
    <dbReference type="NCBI Taxonomy" id="370292"/>
    <lineage>
        <taxon>Eukaryota</taxon>
        <taxon>Fungi</taxon>
        <taxon>Dikarya</taxon>
        <taxon>Basidiomycota</taxon>
        <taxon>Agaricomycotina</taxon>
        <taxon>Agaricomycetes</taxon>
        <taxon>Thelephorales</taxon>
        <taxon>Thelephoraceae</taxon>
        <taxon>Thelephora</taxon>
    </lineage>
</organism>
<name>A0ACB6ZWV8_THEGA</name>
<comment type="caution">
    <text evidence="1">The sequence shown here is derived from an EMBL/GenBank/DDBJ whole genome shotgun (WGS) entry which is preliminary data.</text>
</comment>
<gene>
    <name evidence="1" type="ORF">BDM02DRAFT_1069890</name>
</gene>
<evidence type="ECO:0000313" key="2">
    <source>
        <dbReference type="Proteomes" id="UP000886501"/>
    </source>
</evidence>
<dbReference type="Proteomes" id="UP000886501">
    <property type="component" value="Unassembled WGS sequence"/>
</dbReference>
<accession>A0ACB6ZWV8</accession>
<reference evidence="1" key="2">
    <citation type="journal article" date="2020" name="Nat. Commun.">
        <title>Large-scale genome sequencing of mycorrhizal fungi provides insights into the early evolution of symbiotic traits.</title>
        <authorList>
            <person name="Miyauchi S."/>
            <person name="Kiss E."/>
            <person name="Kuo A."/>
            <person name="Drula E."/>
            <person name="Kohler A."/>
            <person name="Sanchez-Garcia M."/>
            <person name="Morin E."/>
            <person name="Andreopoulos B."/>
            <person name="Barry K.W."/>
            <person name="Bonito G."/>
            <person name="Buee M."/>
            <person name="Carver A."/>
            <person name="Chen C."/>
            <person name="Cichocki N."/>
            <person name="Clum A."/>
            <person name="Culley D."/>
            <person name="Crous P.W."/>
            <person name="Fauchery L."/>
            <person name="Girlanda M."/>
            <person name="Hayes R.D."/>
            <person name="Keri Z."/>
            <person name="LaButti K."/>
            <person name="Lipzen A."/>
            <person name="Lombard V."/>
            <person name="Magnuson J."/>
            <person name="Maillard F."/>
            <person name="Murat C."/>
            <person name="Nolan M."/>
            <person name="Ohm R.A."/>
            <person name="Pangilinan J."/>
            <person name="Pereira M.F."/>
            <person name="Perotto S."/>
            <person name="Peter M."/>
            <person name="Pfister S."/>
            <person name="Riley R."/>
            <person name="Sitrit Y."/>
            <person name="Stielow J.B."/>
            <person name="Szollosi G."/>
            <person name="Zifcakova L."/>
            <person name="Stursova M."/>
            <person name="Spatafora J.W."/>
            <person name="Tedersoo L."/>
            <person name="Vaario L.M."/>
            <person name="Yamada A."/>
            <person name="Yan M."/>
            <person name="Wang P."/>
            <person name="Xu J."/>
            <person name="Bruns T."/>
            <person name="Baldrian P."/>
            <person name="Vilgalys R."/>
            <person name="Dunand C."/>
            <person name="Henrissat B."/>
            <person name="Grigoriev I.V."/>
            <person name="Hibbett D."/>
            <person name="Nagy L.G."/>
            <person name="Martin F.M."/>
        </authorList>
    </citation>
    <scope>NUCLEOTIDE SEQUENCE</scope>
    <source>
        <strain evidence="1">P2</strain>
    </source>
</reference>
<proteinExistence type="predicted"/>